<organism evidence="2 3">
    <name type="scientific">Brevibacillus fulvus</name>
    <dbReference type="NCBI Taxonomy" id="1125967"/>
    <lineage>
        <taxon>Bacteria</taxon>
        <taxon>Bacillati</taxon>
        <taxon>Bacillota</taxon>
        <taxon>Bacilli</taxon>
        <taxon>Bacillales</taxon>
        <taxon>Paenibacillaceae</taxon>
        <taxon>Brevibacillus</taxon>
    </lineage>
</organism>
<name>A0A938Y4K9_9BACL</name>
<dbReference type="GO" id="GO:0009249">
    <property type="term" value="P:protein lipoylation"/>
    <property type="evidence" value="ECO:0007669"/>
    <property type="project" value="UniProtKB-ARBA"/>
</dbReference>
<dbReference type="AlphaFoldDB" id="A0A938Y4K9"/>
<reference evidence="2" key="1">
    <citation type="submission" date="2021-01" db="EMBL/GenBank/DDBJ databases">
        <title>Genomic Encyclopedia of Type Strains, Phase IV (KMG-IV): sequencing the most valuable type-strain genomes for metagenomic binning, comparative biology and taxonomic classification.</title>
        <authorList>
            <person name="Goeker M."/>
        </authorList>
    </citation>
    <scope>NUCLEOTIDE SEQUENCE</scope>
    <source>
        <strain evidence="2">DSM 25523</strain>
    </source>
</reference>
<dbReference type="EC" id="2.3.1.204" evidence="2"/>
<comment type="caution">
    <text evidence="2">The sequence shown here is derived from an EMBL/GenBank/DDBJ whole genome shotgun (WGS) entry which is preliminary data.</text>
</comment>
<evidence type="ECO:0000313" key="2">
    <source>
        <dbReference type="EMBL" id="MBM7591130.1"/>
    </source>
</evidence>
<keyword evidence="2" id="KW-0012">Acyltransferase</keyword>
<dbReference type="Gene3D" id="3.30.930.10">
    <property type="entry name" value="Bira Bifunctional Protein, Domain 2"/>
    <property type="match status" value="1"/>
</dbReference>
<dbReference type="SUPFAM" id="SSF55681">
    <property type="entry name" value="Class II aaRS and biotin synthetases"/>
    <property type="match status" value="1"/>
</dbReference>
<dbReference type="PANTHER" id="PTHR43679:SF2">
    <property type="entry name" value="OCTANOYL-[GCVH]:PROTEIN N-OCTANOYLTRANSFERASE"/>
    <property type="match status" value="1"/>
</dbReference>
<dbReference type="InterPro" id="IPR050664">
    <property type="entry name" value="Octanoyltrans_LipM/LipL"/>
</dbReference>
<dbReference type="GO" id="GO:0140096">
    <property type="term" value="F:catalytic activity, acting on a protein"/>
    <property type="evidence" value="ECO:0007669"/>
    <property type="project" value="UniProtKB-ARBA"/>
</dbReference>
<dbReference type="RefSeq" id="WP_204518868.1">
    <property type="nucleotide sequence ID" value="NZ_BAABIN010000014.1"/>
</dbReference>
<evidence type="ECO:0000259" key="1">
    <source>
        <dbReference type="PROSITE" id="PS51733"/>
    </source>
</evidence>
<proteinExistence type="predicted"/>
<dbReference type="Pfam" id="PF21948">
    <property type="entry name" value="LplA-B_cat"/>
    <property type="match status" value="1"/>
</dbReference>
<dbReference type="Proteomes" id="UP000717624">
    <property type="component" value="Unassembled WGS sequence"/>
</dbReference>
<accession>A0A938Y4K9</accession>
<dbReference type="InterPro" id="IPR045864">
    <property type="entry name" value="aa-tRNA-synth_II/BPL/LPL"/>
</dbReference>
<dbReference type="GO" id="GO:0016746">
    <property type="term" value="F:acyltransferase activity"/>
    <property type="evidence" value="ECO:0007669"/>
    <property type="project" value="UniProtKB-KW"/>
</dbReference>
<protein>
    <submittedName>
        <fullName evidence="2">Octanoyl-[GcvH]:protein N-octanoyltransferase</fullName>
        <ecNumber evidence="2">2.3.1.204</ecNumber>
    </submittedName>
</protein>
<gene>
    <name evidence="2" type="ORF">JOD01_002756</name>
</gene>
<keyword evidence="3" id="KW-1185">Reference proteome</keyword>
<keyword evidence="2" id="KW-0808">Transferase</keyword>
<sequence length="271" mass="30082">MDSANVPARLRLLDRTSRTCEAIMLPFAFDEAYGKQVGEGRLEPAVHLWRHERAFVLGARDGKLPYAGAAISWLRGQGYQVSIRNSGGAAVPLDCGVVNLSLILPTRPGELDIQRHFVLMADLIRHSLATCTDRIETGEVSGAYCPGEYDLSLDGKKFCGIAQRRQTRAVIIQAFVLVEGSGEERGRLVTQFYQHAAKDRAQSGFPRVQCARMASLSELIGKMSAASFIGLLKQQLRRRGQLIEGEFAARETLEQTQRMVNEYRARYPLPS</sequence>
<dbReference type="PANTHER" id="PTHR43679">
    <property type="entry name" value="OCTANOYLTRANSFERASE LIPM-RELATED"/>
    <property type="match status" value="1"/>
</dbReference>
<dbReference type="PROSITE" id="PS51733">
    <property type="entry name" value="BPL_LPL_CATALYTIC"/>
    <property type="match status" value="1"/>
</dbReference>
<evidence type="ECO:0000313" key="3">
    <source>
        <dbReference type="Proteomes" id="UP000717624"/>
    </source>
</evidence>
<dbReference type="EMBL" id="JAFBEB010000009">
    <property type="protein sequence ID" value="MBM7591130.1"/>
    <property type="molecule type" value="Genomic_DNA"/>
</dbReference>
<feature type="domain" description="BPL/LPL catalytic" evidence="1">
    <location>
        <begin position="40"/>
        <end position="244"/>
    </location>
</feature>
<dbReference type="InterPro" id="IPR004143">
    <property type="entry name" value="BPL_LPL_catalytic"/>
</dbReference>